<dbReference type="InParanoid" id="A0A6P8IRE0"/>
<dbReference type="PROSITE" id="PS50297">
    <property type="entry name" value="ANK_REP_REGION"/>
    <property type="match status" value="1"/>
</dbReference>
<keyword evidence="2 3" id="KW-0040">ANK repeat</keyword>
<dbReference type="InterPro" id="IPR002110">
    <property type="entry name" value="Ankyrin_rpt"/>
</dbReference>
<evidence type="ECO:0000313" key="6">
    <source>
        <dbReference type="RefSeq" id="XP_031569539.1"/>
    </source>
</evidence>
<evidence type="ECO:0000256" key="1">
    <source>
        <dbReference type="ARBA" id="ARBA00022737"/>
    </source>
</evidence>
<reference evidence="6" key="1">
    <citation type="submission" date="2025-08" db="UniProtKB">
        <authorList>
            <consortium name="RefSeq"/>
        </authorList>
    </citation>
    <scope>IDENTIFICATION</scope>
    <source>
        <tissue evidence="6">Tentacle</tissue>
    </source>
</reference>
<dbReference type="SUPFAM" id="SSF54695">
    <property type="entry name" value="POZ domain"/>
    <property type="match status" value="1"/>
</dbReference>
<dbReference type="KEGG" id="aten:116304033"/>
<name>A0A6P8IRE0_ACTTE</name>
<dbReference type="Pfam" id="PF00023">
    <property type="entry name" value="Ank"/>
    <property type="match status" value="1"/>
</dbReference>
<dbReference type="PROSITE" id="PS50097">
    <property type="entry name" value="BTB"/>
    <property type="match status" value="1"/>
</dbReference>
<dbReference type="SMART" id="SM00248">
    <property type="entry name" value="ANK"/>
    <property type="match status" value="4"/>
</dbReference>
<dbReference type="GO" id="GO:0030527">
    <property type="term" value="F:structural constituent of chromatin"/>
    <property type="evidence" value="ECO:0007669"/>
    <property type="project" value="InterPro"/>
</dbReference>
<dbReference type="InterPro" id="IPR000210">
    <property type="entry name" value="BTB/POZ_dom"/>
</dbReference>
<organism evidence="5 6">
    <name type="scientific">Actinia tenebrosa</name>
    <name type="common">Australian red waratah sea anemone</name>
    <dbReference type="NCBI Taxonomy" id="6105"/>
    <lineage>
        <taxon>Eukaryota</taxon>
        <taxon>Metazoa</taxon>
        <taxon>Cnidaria</taxon>
        <taxon>Anthozoa</taxon>
        <taxon>Hexacorallia</taxon>
        <taxon>Actiniaria</taxon>
        <taxon>Actiniidae</taxon>
        <taxon>Actinia</taxon>
    </lineage>
</organism>
<gene>
    <name evidence="6" type="primary">LOC116304033</name>
</gene>
<dbReference type="SUPFAM" id="SSF47113">
    <property type="entry name" value="Histone-fold"/>
    <property type="match status" value="2"/>
</dbReference>
<dbReference type="PROSITE" id="PS50088">
    <property type="entry name" value="ANK_REPEAT"/>
    <property type="match status" value="1"/>
</dbReference>
<dbReference type="GO" id="GO:0003677">
    <property type="term" value="F:DNA binding"/>
    <property type="evidence" value="ECO:0007669"/>
    <property type="project" value="InterPro"/>
</dbReference>
<dbReference type="Gene3D" id="3.30.710.10">
    <property type="entry name" value="Potassium Channel Kv1.1, Chain A"/>
    <property type="match status" value="1"/>
</dbReference>
<keyword evidence="1" id="KW-0677">Repeat</keyword>
<dbReference type="InterPro" id="IPR059008">
    <property type="entry name" value="ABTB2/3_histone"/>
</dbReference>
<dbReference type="GeneID" id="116304033"/>
<accession>A0A6P8IRE0</accession>
<dbReference type="RefSeq" id="XP_031569539.1">
    <property type="nucleotide sequence ID" value="XM_031713679.1"/>
</dbReference>
<dbReference type="PANTHER" id="PTHR46071">
    <property type="entry name" value="ANKYRIN REPEAT AND BTB/POZ DOMAIN-CONTAINING"/>
    <property type="match status" value="1"/>
</dbReference>
<protein>
    <submittedName>
        <fullName evidence="6">Ankyrin repeat and BTB/POZ domain-containing protein BTBD11-like</fullName>
    </submittedName>
</protein>
<dbReference type="Pfam" id="PF12796">
    <property type="entry name" value="Ank_2"/>
    <property type="match status" value="1"/>
</dbReference>
<dbReference type="InterPro" id="IPR036770">
    <property type="entry name" value="Ankyrin_rpt-contain_sf"/>
</dbReference>
<dbReference type="SMART" id="SM00225">
    <property type="entry name" value="BTB"/>
    <property type="match status" value="1"/>
</dbReference>
<dbReference type="InterPro" id="IPR002119">
    <property type="entry name" value="Histone_H2A"/>
</dbReference>
<feature type="repeat" description="ANK" evidence="3">
    <location>
        <begin position="485"/>
        <end position="517"/>
    </location>
</feature>
<dbReference type="FunCoup" id="A0A6P8IRE0">
    <property type="interactions" value="119"/>
</dbReference>
<dbReference type="InterPro" id="IPR011333">
    <property type="entry name" value="SKP1/BTB/POZ_sf"/>
</dbReference>
<dbReference type="SMART" id="SM00414">
    <property type="entry name" value="H2A"/>
    <property type="match status" value="1"/>
</dbReference>
<dbReference type="Gene3D" id="1.25.40.20">
    <property type="entry name" value="Ankyrin repeat-containing domain"/>
    <property type="match status" value="1"/>
</dbReference>
<evidence type="ECO:0000259" key="4">
    <source>
        <dbReference type="PROSITE" id="PS50097"/>
    </source>
</evidence>
<evidence type="ECO:0000313" key="5">
    <source>
        <dbReference type="Proteomes" id="UP000515163"/>
    </source>
</evidence>
<keyword evidence="5" id="KW-1185">Reference proteome</keyword>
<dbReference type="OrthoDB" id="2316821at2759"/>
<evidence type="ECO:0000256" key="3">
    <source>
        <dbReference type="PROSITE-ProRule" id="PRU00023"/>
    </source>
</evidence>
<dbReference type="Proteomes" id="UP000515163">
    <property type="component" value="Unplaced"/>
</dbReference>
<dbReference type="Pfam" id="PF26281">
    <property type="entry name" value="Histone_ABTB"/>
    <property type="match status" value="1"/>
</dbReference>
<dbReference type="Pfam" id="PF00651">
    <property type="entry name" value="BTB"/>
    <property type="match status" value="1"/>
</dbReference>
<dbReference type="InterPro" id="IPR052089">
    <property type="entry name" value="Ankyrin-BTB/POZ_domain"/>
</dbReference>
<sequence>MSGLVGLVTDTHTQLTSTHRNKSTSWDTWLPMLPDLSANFPWSLNDVSKVLRLGRAREHFRAISPQTIERVCFLLQRPLLRIVIEAERLSHEMERCTKRELQTSLRLILSPSLAKNCLQVASKALLLYSTSGEQQFQRCKRARSGLIFPVGRIFGWLVEMKVSRRVYDAAAIYLSAALEFIAEETVYRAVLLTKDTVDQVTPEMIEDCINSDPDLWCLYQPYVHLLSGRTSFGLIDTLEIYACRNKSDKSTTKPKKAIEPYFITTCVSSVDELKEILPRVQHRFSQMDQYKENRMLCQVEWLPSALDTLFYFMTCHHNQDSNIPIHILWNNKRTHHGLPPLTEWIRVAGVHADHRSSGMVDDDDVRQAARLLLPFNICNYRVFGPDSSRCASRAMTSSEAEMSFKMNLGLRMLLSGRNDLVSKALAISGNNEGNSLDERCLTPLMYACAQGNTVLVQTMVNNHVLLDTKVPRDKKPYPLCDPGLSSWTALSFAVTKGHLKICQMLLDAGANVDGALDTSDISEGVETPLQMAVTAGNYDLVALLCARKADVNVVFPVGVGKLGFGSPFAAAAAFGYRKILRKSLAEAPSTQEDEMMSLAEILAEGSPSCLDKAKRSLSKKRCRALQEAMYHSCEHGYLDVAMEIRSLGVSWNLHCWSQALFQAYNLNITSSMTSQIRCLLRDFHSISQSDYTAEFCDDGLTLLFTIFKECQDQELLQELASVLSSCYGDEFLPLIKELPSTTTEVIKIGANYVNNHEMADVTFIVENQPFYGHRIILTAASSAFKEILSSKPRDHQDSSIEIPDIKYDIFSLLMQHVYTGRVDDITAKHAGKLVELLHASFVFKLKALQRHCEKLLSENVHSKNVIKIYKCSRRYKADSLALYCECFILSNMKDVVVHGDLGALILTDQGSATLSSLHRCLSERIKARVSSSPRKSLF</sequence>
<dbReference type="Gene3D" id="1.10.20.10">
    <property type="entry name" value="Histone, subunit A"/>
    <property type="match status" value="1"/>
</dbReference>
<dbReference type="InterPro" id="IPR009072">
    <property type="entry name" value="Histone-fold"/>
</dbReference>
<dbReference type="SUPFAM" id="SSF48403">
    <property type="entry name" value="Ankyrin repeat"/>
    <property type="match status" value="1"/>
</dbReference>
<dbReference type="AlphaFoldDB" id="A0A6P8IRE0"/>
<dbReference type="GO" id="GO:0000786">
    <property type="term" value="C:nucleosome"/>
    <property type="evidence" value="ECO:0007669"/>
    <property type="project" value="InterPro"/>
</dbReference>
<feature type="domain" description="BTB" evidence="4">
    <location>
        <begin position="759"/>
        <end position="823"/>
    </location>
</feature>
<dbReference type="PANTHER" id="PTHR46071:SF2">
    <property type="entry name" value="ANKYRIN REPEAT AND BTB_POZ DOMAIN-CONTAINING PROTEIN 2-LIKE PROTEIN"/>
    <property type="match status" value="1"/>
</dbReference>
<evidence type="ECO:0000256" key="2">
    <source>
        <dbReference type="ARBA" id="ARBA00023043"/>
    </source>
</evidence>
<dbReference type="GO" id="GO:0046982">
    <property type="term" value="F:protein heterodimerization activity"/>
    <property type="evidence" value="ECO:0007669"/>
    <property type="project" value="InterPro"/>
</dbReference>
<proteinExistence type="predicted"/>
<dbReference type="PRINTS" id="PR00620">
    <property type="entry name" value="HISTONEH2A"/>
</dbReference>